<dbReference type="AlphaFoldDB" id="A0AAP0CFI5"/>
<keyword evidence="1" id="KW-0677">Repeat</keyword>
<feature type="compositionally biased region" description="Low complexity" evidence="2">
    <location>
        <begin position="414"/>
        <end position="446"/>
    </location>
</feature>
<name>A0AAP0CFI5_9ASTR</name>
<dbReference type="InterPro" id="IPR011042">
    <property type="entry name" value="6-blade_b-propeller_TolB-like"/>
</dbReference>
<dbReference type="EMBL" id="JBCNJP010000025">
    <property type="protein sequence ID" value="KAK9053988.1"/>
    <property type="molecule type" value="Genomic_DNA"/>
</dbReference>
<dbReference type="Proteomes" id="UP001408789">
    <property type="component" value="Unassembled WGS sequence"/>
</dbReference>
<dbReference type="PANTHER" id="PTHR13833:SF78">
    <property type="entry name" value="POTASSIUM TRANSPORTER"/>
    <property type="match status" value="1"/>
</dbReference>
<feature type="transmembrane region" description="Helical" evidence="3">
    <location>
        <begin position="247"/>
        <end position="266"/>
    </location>
</feature>
<keyword evidence="3" id="KW-0472">Membrane</keyword>
<evidence type="ECO:0000256" key="1">
    <source>
        <dbReference type="ARBA" id="ARBA00022737"/>
    </source>
</evidence>
<dbReference type="InterPro" id="IPR001258">
    <property type="entry name" value="NHL_repeat"/>
</dbReference>
<dbReference type="Gene3D" id="2.120.10.30">
    <property type="entry name" value="TolB, C-terminal domain"/>
    <property type="match status" value="1"/>
</dbReference>
<evidence type="ECO:0000313" key="5">
    <source>
        <dbReference type="EMBL" id="KAK9053988.1"/>
    </source>
</evidence>
<keyword evidence="3" id="KW-1133">Transmembrane helix</keyword>
<feature type="chain" id="PRO_5043015488" description="NHL repeat-containing protein" evidence="4">
    <location>
        <begin position="29"/>
        <end position="526"/>
    </location>
</feature>
<sequence>MIANNWVLIHLPIFFLLLSGSFFSSSSATPPAKIVSGITSNILSALFKWMWSLNSSTKLDMAVSSRSMVKYEGGYSVETVFDGSKLGIEPYSVAVTPSGELLVLDSENSNIHKISTPLSRYSRPKLLAGSHDGLSGHVDGKPRESRMNRPKGLTVDDRGNVYVADTMNMAIRKISDAGVVTIAGGNMARGTGHIDGPSDNARFSDDFDIVYISSSCSILVIDRGNQAIREIQLHEDDCSDQYDDDPLGSIAVLGVAVFFGFILALLQRRVSAMFSPQKDSRPMMNTFPPSAYQRQVKSVRPPLIPPEDNYEKEEDGLFGSLGKLLIKPVTTVFQIFSGLFSSKKKPPHPHLQMNYPQPLPFSNTWPMQESFLIPHQDAPPPLETRNPYPFMTNNPEPAERPRPSKQTRYISGGQNSEQQMQQNSEQLNEQQMQQNSEQFNEQQMQRFQKRQTRQQHHQKHHSSGPQTYYEKSETTNEVVFGAVQEQDGRHEAMVIKAVDYSNHPNYNQQNVRSRYNYQGYEYGPYS</sequence>
<gene>
    <name evidence="5" type="ORF">SSX86_025063</name>
</gene>
<accession>A0AAP0CFI5</accession>
<feature type="signal peptide" evidence="4">
    <location>
        <begin position="1"/>
        <end position="28"/>
    </location>
</feature>
<dbReference type="Pfam" id="PF01436">
    <property type="entry name" value="NHL"/>
    <property type="match status" value="1"/>
</dbReference>
<keyword evidence="3" id="KW-0812">Transmembrane</keyword>
<feature type="compositionally biased region" description="Polar residues" evidence="2">
    <location>
        <begin position="404"/>
        <end position="413"/>
    </location>
</feature>
<dbReference type="PANTHER" id="PTHR13833">
    <property type="match status" value="1"/>
</dbReference>
<keyword evidence="4" id="KW-0732">Signal</keyword>
<evidence type="ECO:0000256" key="2">
    <source>
        <dbReference type="SAM" id="MobiDB-lite"/>
    </source>
</evidence>
<comment type="caution">
    <text evidence="5">The sequence shown here is derived from an EMBL/GenBank/DDBJ whole genome shotgun (WGS) entry which is preliminary data.</text>
</comment>
<protein>
    <recommendedName>
        <fullName evidence="7">NHL repeat-containing protein</fullName>
    </recommendedName>
</protein>
<reference evidence="5 6" key="1">
    <citation type="submission" date="2024-04" db="EMBL/GenBank/DDBJ databases">
        <title>The reference genome of an endangered Asteraceae, Deinandra increscens subsp. villosa, native to the Central Coast of California.</title>
        <authorList>
            <person name="Guilliams M."/>
            <person name="Hasenstab-Lehman K."/>
            <person name="Meyer R."/>
            <person name="Mcevoy S."/>
        </authorList>
    </citation>
    <scope>NUCLEOTIDE SEQUENCE [LARGE SCALE GENOMIC DNA]</scope>
    <source>
        <tissue evidence="5">Leaf</tissue>
    </source>
</reference>
<keyword evidence="6" id="KW-1185">Reference proteome</keyword>
<feature type="compositionally biased region" description="Basic residues" evidence="2">
    <location>
        <begin position="447"/>
        <end position="462"/>
    </location>
</feature>
<proteinExistence type="predicted"/>
<evidence type="ECO:0000256" key="3">
    <source>
        <dbReference type="SAM" id="Phobius"/>
    </source>
</evidence>
<organism evidence="5 6">
    <name type="scientific">Deinandra increscens subsp. villosa</name>
    <dbReference type="NCBI Taxonomy" id="3103831"/>
    <lineage>
        <taxon>Eukaryota</taxon>
        <taxon>Viridiplantae</taxon>
        <taxon>Streptophyta</taxon>
        <taxon>Embryophyta</taxon>
        <taxon>Tracheophyta</taxon>
        <taxon>Spermatophyta</taxon>
        <taxon>Magnoliopsida</taxon>
        <taxon>eudicotyledons</taxon>
        <taxon>Gunneridae</taxon>
        <taxon>Pentapetalae</taxon>
        <taxon>asterids</taxon>
        <taxon>campanulids</taxon>
        <taxon>Asterales</taxon>
        <taxon>Asteraceae</taxon>
        <taxon>Asteroideae</taxon>
        <taxon>Heliantheae alliance</taxon>
        <taxon>Madieae</taxon>
        <taxon>Madiinae</taxon>
        <taxon>Deinandra</taxon>
    </lineage>
</organism>
<evidence type="ECO:0000313" key="6">
    <source>
        <dbReference type="Proteomes" id="UP001408789"/>
    </source>
</evidence>
<feature type="region of interest" description="Disordered" evidence="2">
    <location>
        <begin position="132"/>
        <end position="152"/>
    </location>
</feature>
<dbReference type="SUPFAM" id="SSF101898">
    <property type="entry name" value="NHL repeat"/>
    <property type="match status" value="1"/>
</dbReference>
<evidence type="ECO:0008006" key="7">
    <source>
        <dbReference type="Google" id="ProtNLM"/>
    </source>
</evidence>
<feature type="region of interest" description="Disordered" evidence="2">
    <location>
        <begin position="372"/>
        <end position="472"/>
    </location>
</feature>
<evidence type="ECO:0000256" key="4">
    <source>
        <dbReference type="SAM" id="SignalP"/>
    </source>
</evidence>
<feature type="compositionally biased region" description="Basic and acidic residues" evidence="2">
    <location>
        <begin position="138"/>
        <end position="147"/>
    </location>
</feature>